<organism evidence="3">
    <name type="scientific">Aureoumbra lagunensis</name>
    <dbReference type="NCBI Taxonomy" id="44058"/>
    <lineage>
        <taxon>Eukaryota</taxon>
        <taxon>Sar</taxon>
        <taxon>Stramenopiles</taxon>
        <taxon>Ochrophyta</taxon>
        <taxon>Pelagophyceae</taxon>
        <taxon>Pelagomonadales</taxon>
        <taxon>Aureoumbra</taxon>
    </lineage>
</organism>
<dbReference type="InterPro" id="IPR014830">
    <property type="entry name" value="Glycolipid_transfer_prot_dom"/>
</dbReference>
<dbReference type="GO" id="GO:0005829">
    <property type="term" value="C:cytosol"/>
    <property type="evidence" value="ECO:0007669"/>
    <property type="project" value="TreeGrafter"/>
</dbReference>
<dbReference type="InterPro" id="IPR036497">
    <property type="entry name" value="GLTP_sf"/>
</dbReference>
<dbReference type="Gene3D" id="1.10.3520.10">
    <property type="entry name" value="Glycolipid transfer protein"/>
    <property type="match status" value="1"/>
</dbReference>
<dbReference type="GO" id="GO:0016020">
    <property type="term" value="C:membrane"/>
    <property type="evidence" value="ECO:0007669"/>
    <property type="project" value="TreeGrafter"/>
</dbReference>
<evidence type="ECO:0000313" key="3">
    <source>
        <dbReference type="EMBL" id="CAE0359664.1"/>
    </source>
</evidence>
<sequence>MSTTSLSVCRPAARRPSFIVSFIHEVHHPLSEQSRWRRPLRIVVSIRRLTVCAVLILGLAIAGESTSRVQATAQSTSSTAVDYQSSSFYTKANNDWSTFLGSSVALAYEPIDIEKLARRLTESVMDRWGHRTNRKEDSFISHSSSSRRRALFKHHESKHSTSTGIQGMHASAILLKKAAGSRRQQLHSAEYLASIAAIMPSFEALGLAIHAAAVKDLLGNAKKLEKNGAPDQAIFALVSADRAIGNHTHPDSSYQAFLWLTRILRFTATFFRQLVAYRDASLTHCLVASYETHLGPYHNVVMRSVAVALMQIIPDRASMIACFHVDEFEDLVPYLLKWADAAMLVVDKSDAFFMSLGEPTITKRAISSIWNFATWGRSSDQRGYRSSRSLTQMGKNELELDTLANPILDSDSAHNDGFSENMNKIRERRR</sequence>
<reference evidence="3" key="1">
    <citation type="submission" date="2021-01" db="EMBL/GenBank/DDBJ databases">
        <authorList>
            <person name="Corre E."/>
            <person name="Pelletier E."/>
            <person name="Niang G."/>
            <person name="Scheremetjew M."/>
            <person name="Finn R."/>
            <person name="Kale V."/>
            <person name="Holt S."/>
            <person name="Cochrane G."/>
            <person name="Meng A."/>
            <person name="Brown T."/>
            <person name="Cohen L."/>
        </authorList>
    </citation>
    <scope>NUCLEOTIDE SEQUENCE</scope>
    <source>
        <strain evidence="3">CCMP1510</strain>
    </source>
</reference>
<dbReference type="Pfam" id="PF08718">
    <property type="entry name" value="GLTP"/>
    <property type="match status" value="1"/>
</dbReference>
<protein>
    <recommendedName>
        <fullName evidence="2">Glycolipid transfer protein domain-containing protein</fullName>
    </recommendedName>
</protein>
<dbReference type="AlphaFoldDB" id="A0A7S3JN37"/>
<name>A0A7S3JN37_9STRA</name>
<evidence type="ECO:0000259" key="2">
    <source>
        <dbReference type="Pfam" id="PF08718"/>
    </source>
</evidence>
<evidence type="ECO:0000256" key="1">
    <source>
        <dbReference type="SAM" id="MobiDB-lite"/>
    </source>
</evidence>
<gene>
    <name evidence="3" type="ORF">ALAG00032_LOCUS393</name>
</gene>
<dbReference type="EMBL" id="HBIJ01000508">
    <property type="protein sequence ID" value="CAE0359664.1"/>
    <property type="molecule type" value="Transcribed_RNA"/>
</dbReference>
<dbReference type="PANTHER" id="PTHR10219">
    <property type="entry name" value="GLYCOLIPID TRANSFER PROTEIN-RELATED"/>
    <property type="match status" value="1"/>
</dbReference>
<proteinExistence type="predicted"/>
<accession>A0A7S3JN37</accession>
<dbReference type="GO" id="GO:1902388">
    <property type="term" value="F:ceramide 1-phosphate transfer activity"/>
    <property type="evidence" value="ECO:0007669"/>
    <property type="project" value="TreeGrafter"/>
</dbReference>
<feature type="region of interest" description="Disordered" evidence="1">
    <location>
        <begin position="411"/>
        <end position="430"/>
    </location>
</feature>
<dbReference type="SUPFAM" id="SSF110004">
    <property type="entry name" value="Glycolipid transfer protein, GLTP"/>
    <property type="match status" value="1"/>
</dbReference>
<dbReference type="GO" id="GO:1902387">
    <property type="term" value="F:ceramide 1-phosphate binding"/>
    <property type="evidence" value="ECO:0007669"/>
    <property type="project" value="TreeGrafter"/>
</dbReference>
<feature type="domain" description="Glycolipid transfer protein" evidence="2">
    <location>
        <begin position="189"/>
        <end position="321"/>
    </location>
</feature>